<keyword evidence="4" id="KW-1185">Reference proteome</keyword>
<dbReference type="RefSeq" id="WP_220480694.1">
    <property type="nucleotide sequence ID" value="NZ_JACGWZ010000007.1"/>
</dbReference>
<proteinExistence type="predicted"/>
<dbReference type="AlphaFoldDB" id="A0A839E5T6"/>
<dbReference type="CDD" id="cd00093">
    <property type="entry name" value="HTH_XRE"/>
    <property type="match status" value="1"/>
</dbReference>
<accession>A0A839E5T6</accession>
<dbReference type="Proteomes" id="UP000569329">
    <property type="component" value="Unassembled WGS sequence"/>
</dbReference>
<dbReference type="InterPro" id="IPR010982">
    <property type="entry name" value="Lambda_DNA-bd_dom_sf"/>
</dbReference>
<sequence length="115" mass="12918">MEAVVGKDWDAVAAAINTRMEELELTQRELAERSGVSPATLRQLQHNYAPKRRSSRLLAAVSQGLRWPADHLAHVLEGNEPERTDANSLRGELRELRGELSELRARVAALEEERP</sequence>
<protein>
    <submittedName>
        <fullName evidence="3">Transcriptional regulator with XRE-family HTH domain</fullName>
    </submittedName>
</protein>
<organism evidence="3 4">
    <name type="scientific">Halosaccharopolyspora lacisalsi</name>
    <dbReference type="NCBI Taxonomy" id="1000566"/>
    <lineage>
        <taxon>Bacteria</taxon>
        <taxon>Bacillati</taxon>
        <taxon>Actinomycetota</taxon>
        <taxon>Actinomycetes</taxon>
        <taxon>Pseudonocardiales</taxon>
        <taxon>Pseudonocardiaceae</taxon>
        <taxon>Halosaccharopolyspora</taxon>
    </lineage>
</organism>
<evidence type="ECO:0000313" key="3">
    <source>
        <dbReference type="EMBL" id="MBA8827087.1"/>
    </source>
</evidence>
<evidence type="ECO:0000313" key="4">
    <source>
        <dbReference type="Proteomes" id="UP000569329"/>
    </source>
</evidence>
<dbReference type="PROSITE" id="PS50943">
    <property type="entry name" value="HTH_CROC1"/>
    <property type="match status" value="1"/>
</dbReference>
<gene>
    <name evidence="3" type="ORF">FHX42_004471</name>
</gene>
<name>A0A839E5T6_9PSEU</name>
<dbReference type="GO" id="GO:0003677">
    <property type="term" value="F:DNA binding"/>
    <property type="evidence" value="ECO:0007669"/>
    <property type="project" value="InterPro"/>
</dbReference>
<evidence type="ECO:0000256" key="1">
    <source>
        <dbReference type="SAM" id="Coils"/>
    </source>
</evidence>
<dbReference type="Pfam" id="PF01381">
    <property type="entry name" value="HTH_3"/>
    <property type="match status" value="1"/>
</dbReference>
<dbReference type="SUPFAM" id="SSF47413">
    <property type="entry name" value="lambda repressor-like DNA-binding domains"/>
    <property type="match status" value="1"/>
</dbReference>
<dbReference type="Gene3D" id="1.10.260.40">
    <property type="entry name" value="lambda repressor-like DNA-binding domains"/>
    <property type="match status" value="1"/>
</dbReference>
<evidence type="ECO:0000259" key="2">
    <source>
        <dbReference type="PROSITE" id="PS50943"/>
    </source>
</evidence>
<dbReference type="InterPro" id="IPR001387">
    <property type="entry name" value="Cro/C1-type_HTH"/>
</dbReference>
<dbReference type="EMBL" id="JACGWZ010000007">
    <property type="protein sequence ID" value="MBA8827087.1"/>
    <property type="molecule type" value="Genomic_DNA"/>
</dbReference>
<comment type="caution">
    <text evidence="3">The sequence shown here is derived from an EMBL/GenBank/DDBJ whole genome shotgun (WGS) entry which is preliminary data.</text>
</comment>
<feature type="coiled-coil region" evidence="1">
    <location>
        <begin position="86"/>
        <end position="113"/>
    </location>
</feature>
<feature type="domain" description="HTH cro/C1-type" evidence="2">
    <location>
        <begin position="16"/>
        <end position="44"/>
    </location>
</feature>
<reference evidence="3 4" key="1">
    <citation type="submission" date="2020-07" db="EMBL/GenBank/DDBJ databases">
        <title>Sequencing the genomes of 1000 actinobacteria strains.</title>
        <authorList>
            <person name="Klenk H.-P."/>
        </authorList>
    </citation>
    <scope>NUCLEOTIDE SEQUENCE [LARGE SCALE GENOMIC DNA]</scope>
    <source>
        <strain evidence="3 4">DSM 45975</strain>
    </source>
</reference>
<keyword evidence="1" id="KW-0175">Coiled coil</keyword>